<name>A0A9W9EC74_9HYPO</name>
<keyword evidence="6 7" id="KW-0472">Membrane</keyword>
<dbReference type="GeneID" id="80862485"/>
<feature type="transmembrane region" description="Helical" evidence="7">
    <location>
        <begin position="233"/>
        <end position="251"/>
    </location>
</feature>
<dbReference type="Pfam" id="PF08022">
    <property type="entry name" value="FAD_binding_8"/>
    <property type="match status" value="1"/>
</dbReference>
<dbReference type="GO" id="GO:0000293">
    <property type="term" value="F:ferric-chelate reductase activity"/>
    <property type="evidence" value="ECO:0007669"/>
    <property type="project" value="TreeGrafter"/>
</dbReference>
<feature type="signal peptide" evidence="8">
    <location>
        <begin position="1"/>
        <end position="19"/>
    </location>
</feature>
<evidence type="ECO:0000256" key="6">
    <source>
        <dbReference type="ARBA" id="ARBA00023136"/>
    </source>
</evidence>
<dbReference type="EMBL" id="JAOPEN010000001">
    <property type="protein sequence ID" value="KAJ4864057.1"/>
    <property type="molecule type" value="Genomic_DNA"/>
</dbReference>
<proteinExistence type="predicted"/>
<dbReference type="InterPro" id="IPR039261">
    <property type="entry name" value="FNR_nucleotide-bd"/>
</dbReference>
<evidence type="ECO:0000259" key="10">
    <source>
        <dbReference type="Pfam" id="PF08022"/>
    </source>
</evidence>
<dbReference type="GO" id="GO:0005886">
    <property type="term" value="C:plasma membrane"/>
    <property type="evidence" value="ECO:0007669"/>
    <property type="project" value="TreeGrafter"/>
</dbReference>
<dbReference type="RefSeq" id="XP_056033113.1">
    <property type="nucleotide sequence ID" value="XM_056167797.1"/>
</dbReference>
<comment type="caution">
    <text evidence="11">The sequence shown here is derived from an EMBL/GenBank/DDBJ whole genome shotgun (WGS) entry which is preliminary data.</text>
</comment>
<protein>
    <submittedName>
        <fullName evidence="11">Ferric reductase like transmembrane component domain-containing protein</fullName>
    </submittedName>
</protein>
<evidence type="ECO:0000256" key="3">
    <source>
        <dbReference type="ARBA" id="ARBA00022692"/>
    </source>
</evidence>
<organism evidence="11 12">
    <name type="scientific">Trichoderma breve</name>
    <dbReference type="NCBI Taxonomy" id="2034170"/>
    <lineage>
        <taxon>Eukaryota</taxon>
        <taxon>Fungi</taxon>
        <taxon>Dikarya</taxon>
        <taxon>Ascomycota</taxon>
        <taxon>Pezizomycotina</taxon>
        <taxon>Sordariomycetes</taxon>
        <taxon>Hypocreomycetidae</taxon>
        <taxon>Hypocreales</taxon>
        <taxon>Hypocreaceae</taxon>
        <taxon>Trichoderma</taxon>
    </lineage>
</organism>
<keyword evidence="5" id="KW-0406">Ion transport</keyword>
<feature type="transmembrane region" description="Helical" evidence="7">
    <location>
        <begin position="271"/>
        <end position="292"/>
    </location>
</feature>
<feature type="transmembrane region" description="Helical" evidence="7">
    <location>
        <begin position="346"/>
        <end position="364"/>
    </location>
</feature>
<keyword evidence="12" id="KW-1185">Reference proteome</keyword>
<reference evidence="11" key="1">
    <citation type="submission" date="2022-09" db="EMBL/GenBank/DDBJ databases">
        <title>Chromosome-level assembly of Trichoderma breve T069, a fungus used in development of biopesticide product.</title>
        <authorList>
            <person name="Lin R."/>
            <person name="Liu T."/>
        </authorList>
    </citation>
    <scope>NUCLEOTIDE SEQUENCE</scope>
    <source>
        <strain evidence="11">T069</strain>
    </source>
</reference>
<feature type="transmembrane region" description="Helical" evidence="7">
    <location>
        <begin position="313"/>
        <end position="334"/>
    </location>
</feature>
<dbReference type="SUPFAM" id="SSF52343">
    <property type="entry name" value="Ferredoxin reductase-like, C-terminal NADP-linked domain"/>
    <property type="match status" value="1"/>
</dbReference>
<dbReference type="SFLD" id="SFLDS00052">
    <property type="entry name" value="Ferric_Reductase_Domain"/>
    <property type="match status" value="1"/>
</dbReference>
<dbReference type="CDD" id="cd06186">
    <property type="entry name" value="NOX_Duox_like_FAD_NADP"/>
    <property type="match status" value="1"/>
</dbReference>
<feature type="domain" description="Ferric oxidoreductase" evidence="9">
    <location>
        <begin position="275"/>
        <end position="391"/>
    </location>
</feature>
<dbReference type="SFLD" id="SFLDG01168">
    <property type="entry name" value="Ferric_reductase_subgroup_(FRE"/>
    <property type="match status" value="1"/>
</dbReference>
<evidence type="ECO:0000313" key="12">
    <source>
        <dbReference type="Proteomes" id="UP001140511"/>
    </source>
</evidence>
<dbReference type="PANTHER" id="PTHR32361">
    <property type="entry name" value="FERRIC/CUPRIC REDUCTASE TRANSMEMBRANE COMPONENT"/>
    <property type="match status" value="1"/>
</dbReference>
<dbReference type="InterPro" id="IPR013130">
    <property type="entry name" value="Fe3_Rdtase_TM_dom"/>
</dbReference>
<evidence type="ECO:0000256" key="2">
    <source>
        <dbReference type="ARBA" id="ARBA00022448"/>
    </source>
</evidence>
<dbReference type="Pfam" id="PF01794">
    <property type="entry name" value="Ferric_reduct"/>
    <property type="match status" value="1"/>
</dbReference>
<dbReference type="GO" id="GO:0015677">
    <property type="term" value="P:copper ion import"/>
    <property type="evidence" value="ECO:0007669"/>
    <property type="project" value="TreeGrafter"/>
</dbReference>
<gene>
    <name evidence="11" type="ORF">T069G_00587</name>
</gene>
<evidence type="ECO:0000256" key="8">
    <source>
        <dbReference type="SAM" id="SignalP"/>
    </source>
</evidence>
<keyword evidence="8" id="KW-0732">Signal</keyword>
<keyword evidence="4 7" id="KW-1133">Transmembrane helix</keyword>
<evidence type="ECO:0000256" key="1">
    <source>
        <dbReference type="ARBA" id="ARBA00004141"/>
    </source>
</evidence>
<dbReference type="InterPro" id="IPR051410">
    <property type="entry name" value="Ferric/Cupric_Reductase"/>
</dbReference>
<feature type="chain" id="PRO_5040960592" evidence="8">
    <location>
        <begin position="20"/>
        <end position="695"/>
    </location>
</feature>
<dbReference type="GO" id="GO:0006826">
    <property type="term" value="P:iron ion transport"/>
    <property type="evidence" value="ECO:0007669"/>
    <property type="project" value="TreeGrafter"/>
</dbReference>
<keyword evidence="3 7" id="KW-0812">Transmembrane</keyword>
<evidence type="ECO:0000256" key="4">
    <source>
        <dbReference type="ARBA" id="ARBA00022989"/>
    </source>
</evidence>
<dbReference type="Gene3D" id="3.40.50.80">
    <property type="entry name" value="Nucleotide-binding domain of ferredoxin-NADP reductase (FNR) module"/>
    <property type="match status" value="1"/>
</dbReference>
<keyword evidence="2" id="KW-0813">Transport</keyword>
<dbReference type="GO" id="GO:0006879">
    <property type="term" value="P:intracellular iron ion homeostasis"/>
    <property type="evidence" value="ECO:0007669"/>
    <property type="project" value="TreeGrafter"/>
</dbReference>
<dbReference type="InterPro" id="IPR013112">
    <property type="entry name" value="FAD-bd_8"/>
</dbReference>
<feature type="domain" description="FAD-binding 8" evidence="10">
    <location>
        <begin position="432"/>
        <end position="486"/>
    </location>
</feature>
<dbReference type="AlphaFoldDB" id="A0A9W9EC74"/>
<accession>A0A9W9EC74</accession>
<feature type="transmembrane region" description="Helical" evidence="7">
    <location>
        <begin position="171"/>
        <end position="194"/>
    </location>
</feature>
<comment type="subcellular location">
    <subcellularLocation>
        <location evidence="1">Membrane</location>
        <topology evidence="1">Multi-pass membrane protein</topology>
    </subcellularLocation>
</comment>
<evidence type="ECO:0000313" key="11">
    <source>
        <dbReference type="EMBL" id="KAJ4864057.1"/>
    </source>
</evidence>
<evidence type="ECO:0000256" key="5">
    <source>
        <dbReference type="ARBA" id="ARBA00023065"/>
    </source>
</evidence>
<feature type="transmembrane region" description="Helical" evidence="7">
    <location>
        <begin position="376"/>
        <end position="397"/>
    </location>
</feature>
<evidence type="ECO:0000256" key="7">
    <source>
        <dbReference type="SAM" id="Phobius"/>
    </source>
</evidence>
<dbReference type="PANTHER" id="PTHR32361:SF9">
    <property type="entry name" value="FERRIC REDUCTASE TRANSMEMBRANE COMPONENT 3-RELATED"/>
    <property type="match status" value="1"/>
</dbReference>
<evidence type="ECO:0000259" key="9">
    <source>
        <dbReference type="Pfam" id="PF01794"/>
    </source>
</evidence>
<dbReference type="Proteomes" id="UP001140511">
    <property type="component" value="Unassembled WGS sequence"/>
</dbReference>
<sequence length="695" mass="77532">MGLLTSVLVAASASVPVAGLQGFGDQSTGYFPYCATACNRALGSNYLSCSFDGYVPGGMMDSDSASATPACRGSNMPFLSSLAYCISTHCNYDMGIIETWWAAKSTGSGGAFEPPRWSYQEALMNVTIAPTHTITAKDNLTSTMLANETNYRNQYGTLFMVDREEFLHEKYGLVLLMVGFGTPLLATWLGYLPFVSPLIYKLKPYIIWPSTIGSCRIRQLPFLGGTALTRGQALYVFVMVVLTVVFMAVHYESYQPNLWYPGLSVELMAYVVWRTGCYSLALLPVVFLFSARNNTLLWLTHWSHETYILLHRWVARIFALLVIIHSILSIVYYVKDGNYDVNLVEAWWIWGCVGTVAISAMLITATSWMRRFSYEFFLISHIVLAVFVLAGTWYHLFYLYLNMSGYEQWLYVAFGVWGLDRLFRVFRILKNGIKRARIINISDDIVRIDIDNIHWGFQPGKVVYAYFPTLQPLRPWENHPFSVLPTAMLERSNAVAPALDKDSSSSHGSGCQDDIEKTVVSQQKPVKQVASASEHQPTAGITLYIRKSTGFTKALAAGTSILTLLDGPYPGNPIAPISQCDRVLLVCGGIGITAILPWVDSHPNVKLAWSVKESALPLVDSVRKVLDRVVEKDVRIGHRLDIEDLLMEESQAGWKRIGVVVCGPDGMCDDTRALVTEVAKRGEAQFELEVHAYSW</sequence>